<organism evidence="14 15">
    <name type="scientific">Suttonella indologenes</name>
    <dbReference type="NCBI Taxonomy" id="13276"/>
    <lineage>
        <taxon>Bacteria</taxon>
        <taxon>Pseudomonadati</taxon>
        <taxon>Pseudomonadota</taxon>
        <taxon>Gammaproteobacteria</taxon>
        <taxon>Cardiobacteriales</taxon>
        <taxon>Cardiobacteriaceae</taxon>
        <taxon>Suttonella</taxon>
    </lineage>
</organism>
<dbReference type="AlphaFoldDB" id="A0A380MZ90"/>
<dbReference type="InterPro" id="IPR000568">
    <property type="entry name" value="ATP_synth_F0_asu"/>
</dbReference>
<dbReference type="GO" id="GO:0046933">
    <property type="term" value="F:proton-transporting ATP synthase activity, rotational mechanism"/>
    <property type="evidence" value="ECO:0007669"/>
    <property type="project" value="UniProtKB-UniRule"/>
</dbReference>
<evidence type="ECO:0000256" key="1">
    <source>
        <dbReference type="ARBA" id="ARBA00004141"/>
    </source>
</evidence>
<feature type="transmembrane region" description="Helical" evidence="12">
    <location>
        <begin position="240"/>
        <end position="262"/>
    </location>
</feature>
<sequence length="268" mass="29689">MAGAEHSGKTGAAEFIQHHMTNLVIGEPGTFWSLHIDTLFFSILLGVLFCWFFYSIAKKMDSGVPGFAQNFAEMIFDFVNDAVKDFYGKSRADIGSLALTVFCWILLWNVMDLIPVDLLPAAASLVGIPYLKVVPSTDVNATFALSITIVVLTYVYAFKANHGAMGLLKAMGSHPFEAEVLWKKALLFPINFALKIVEDFAKIISLSLRLFGNLFAGELVFILIALLPFFVQFIPGGAWAIFHILVVILQAYIFMILTIVYMSMAESH</sequence>
<dbReference type="InterPro" id="IPR023011">
    <property type="entry name" value="ATP_synth_F0_asu_AS"/>
</dbReference>
<dbReference type="Proteomes" id="UP000254575">
    <property type="component" value="Unassembled WGS sequence"/>
</dbReference>
<evidence type="ECO:0000256" key="11">
    <source>
        <dbReference type="ARBA" id="ARBA00023310"/>
    </source>
</evidence>
<dbReference type="OrthoDB" id="9789241at2"/>
<name>A0A380MZ90_9GAMM</name>
<dbReference type="NCBIfam" id="NF004477">
    <property type="entry name" value="PRK05815.1-1"/>
    <property type="match status" value="1"/>
</dbReference>
<dbReference type="EMBL" id="UHIA01000004">
    <property type="protein sequence ID" value="SUO97001.1"/>
    <property type="molecule type" value="Genomic_DNA"/>
</dbReference>
<keyword evidence="9 12" id="KW-0406">Ion transport</keyword>
<evidence type="ECO:0000256" key="3">
    <source>
        <dbReference type="ARBA" id="ARBA00022448"/>
    </source>
</evidence>
<evidence type="ECO:0000256" key="4">
    <source>
        <dbReference type="ARBA" id="ARBA00022475"/>
    </source>
</evidence>
<keyword evidence="10 12" id="KW-0472">Membrane</keyword>
<keyword evidence="6 12" id="KW-0812">Transmembrane</keyword>
<dbReference type="PANTHER" id="PTHR42823:SF3">
    <property type="entry name" value="ATP SYNTHASE SUBUNIT A, CHLOROPLASTIC"/>
    <property type="match status" value="1"/>
</dbReference>
<feature type="transmembrane region" description="Helical" evidence="12">
    <location>
        <begin position="139"/>
        <end position="158"/>
    </location>
</feature>
<keyword evidence="4 12" id="KW-1003">Cell membrane</keyword>
<dbReference type="GO" id="GO:0045259">
    <property type="term" value="C:proton-transporting ATP synthase complex"/>
    <property type="evidence" value="ECO:0007669"/>
    <property type="project" value="UniProtKB-KW"/>
</dbReference>
<keyword evidence="5 12" id="KW-0138">CF(0)</keyword>
<evidence type="ECO:0000256" key="9">
    <source>
        <dbReference type="ARBA" id="ARBA00023065"/>
    </source>
</evidence>
<evidence type="ECO:0000313" key="15">
    <source>
        <dbReference type="Proteomes" id="UP000254575"/>
    </source>
</evidence>
<feature type="transmembrane region" description="Helical" evidence="12">
    <location>
        <begin position="94"/>
        <end position="111"/>
    </location>
</feature>
<dbReference type="PROSITE" id="PS00449">
    <property type="entry name" value="ATPASE_A"/>
    <property type="match status" value="1"/>
</dbReference>
<evidence type="ECO:0000256" key="7">
    <source>
        <dbReference type="ARBA" id="ARBA00022781"/>
    </source>
</evidence>
<protein>
    <recommendedName>
        <fullName evidence="12 13">ATP synthase subunit a</fullName>
    </recommendedName>
    <alternativeName>
        <fullName evidence="12">ATP synthase F0 sector subunit a</fullName>
    </alternativeName>
    <alternativeName>
        <fullName evidence="12">F-ATPase subunit 6</fullName>
    </alternativeName>
</protein>
<keyword evidence="8 12" id="KW-1133">Transmembrane helix</keyword>
<dbReference type="GO" id="GO:0042777">
    <property type="term" value="P:proton motive force-driven plasma membrane ATP synthesis"/>
    <property type="evidence" value="ECO:0007669"/>
    <property type="project" value="TreeGrafter"/>
</dbReference>
<accession>A0A380MZ90</accession>
<dbReference type="RefSeq" id="WP_115218519.1">
    <property type="nucleotide sequence ID" value="NZ_UHIA01000004.1"/>
</dbReference>
<dbReference type="FunFam" id="1.20.120.220:FF:000002">
    <property type="entry name" value="ATP synthase subunit a"/>
    <property type="match status" value="1"/>
</dbReference>
<dbReference type="Pfam" id="PF00119">
    <property type="entry name" value="ATP-synt_A"/>
    <property type="match status" value="1"/>
</dbReference>
<feature type="transmembrane region" description="Helical" evidence="12">
    <location>
        <begin position="210"/>
        <end position="234"/>
    </location>
</feature>
<dbReference type="NCBIfam" id="TIGR01131">
    <property type="entry name" value="ATP_synt_6_or_A"/>
    <property type="match status" value="1"/>
</dbReference>
<dbReference type="GO" id="GO:0005886">
    <property type="term" value="C:plasma membrane"/>
    <property type="evidence" value="ECO:0007669"/>
    <property type="project" value="UniProtKB-SubCell"/>
</dbReference>
<evidence type="ECO:0000256" key="12">
    <source>
        <dbReference type="HAMAP-Rule" id="MF_01393"/>
    </source>
</evidence>
<dbReference type="InterPro" id="IPR035908">
    <property type="entry name" value="F0_ATP_A_sf"/>
</dbReference>
<evidence type="ECO:0000256" key="10">
    <source>
        <dbReference type="ARBA" id="ARBA00023136"/>
    </source>
</evidence>
<dbReference type="Gene3D" id="1.20.120.220">
    <property type="entry name" value="ATP synthase, F0 complex, subunit A"/>
    <property type="match status" value="1"/>
</dbReference>
<evidence type="ECO:0000313" key="14">
    <source>
        <dbReference type="EMBL" id="SUO97001.1"/>
    </source>
</evidence>
<dbReference type="InterPro" id="IPR045082">
    <property type="entry name" value="ATP_syn_F0_a_bact/chloroplast"/>
</dbReference>
<keyword evidence="11 12" id="KW-0066">ATP synthesis</keyword>
<feature type="transmembrane region" description="Helical" evidence="12">
    <location>
        <begin position="32"/>
        <end position="54"/>
    </location>
</feature>
<keyword evidence="15" id="KW-1185">Reference proteome</keyword>
<comment type="function">
    <text evidence="12 13">Key component of the proton channel; it plays a direct role in the translocation of protons across the membrane.</text>
</comment>
<evidence type="ECO:0000256" key="5">
    <source>
        <dbReference type="ARBA" id="ARBA00022547"/>
    </source>
</evidence>
<gene>
    <name evidence="12 14" type="primary">atpB</name>
    <name evidence="14" type="ORF">NCTC10717_01294</name>
</gene>
<dbReference type="PANTHER" id="PTHR42823">
    <property type="entry name" value="ATP SYNTHASE SUBUNIT A, CHLOROPLASTIC"/>
    <property type="match status" value="1"/>
</dbReference>
<reference evidence="14 15" key="1">
    <citation type="submission" date="2018-06" db="EMBL/GenBank/DDBJ databases">
        <authorList>
            <consortium name="Pathogen Informatics"/>
            <person name="Doyle S."/>
        </authorList>
    </citation>
    <scope>NUCLEOTIDE SEQUENCE [LARGE SCALE GENOMIC DNA]</scope>
    <source>
        <strain evidence="14 15">NCTC10717</strain>
    </source>
</reference>
<evidence type="ECO:0000256" key="8">
    <source>
        <dbReference type="ARBA" id="ARBA00022989"/>
    </source>
</evidence>
<evidence type="ECO:0000256" key="13">
    <source>
        <dbReference type="RuleBase" id="RU000483"/>
    </source>
</evidence>
<dbReference type="CDD" id="cd00310">
    <property type="entry name" value="ATP-synt_Fo_a_6"/>
    <property type="match status" value="1"/>
</dbReference>
<keyword evidence="3 12" id="KW-0813">Transport</keyword>
<comment type="subcellular location">
    <subcellularLocation>
        <location evidence="12 13">Cell membrane</location>
        <topology evidence="12 13">Multi-pass membrane protein</topology>
    </subcellularLocation>
    <subcellularLocation>
        <location evidence="1">Membrane</location>
        <topology evidence="1">Multi-pass membrane protein</topology>
    </subcellularLocation>
</comment>
<dbReference type="HAMAP" id="MF_01393">
    <property type="entry name" value="ATP_synth_a_bact"/>
    <property type="match status" value="1"/>
</dbReference>
<proteinExistence type="inferred from homology"/>
<evidence type="ECO:0000256" key="6">
    <source>
        <dbReference type="ARBA" id="ARBA00022692"/>
    </source>
</evidence>
<evidence type="ECO:0000256" key="2">
    <source>
        <dbReference type="ARBA" id="ARBA00006810"/>
    </source>
</evidence>
<keyword evidence="7 12" id="KW-0375">Hydrogen ion transport</keyword>
<comment type="similarity">
    <text evidence="2 12 13">Belongs to the ATPase A chain family.</text>
</comment>
<dbReference type="SUPFAM" id="SSF81336">
    <property type="entry name" value="F1F0 ATP synthase subunit A"/>
    <property type="match status" value="1"/>
</dbReference>